<comment type="caution">
    <text evidence="1">The sequence shown here is derived from an EMBL/GenBank/DDBJ whole genome shotgun (WGS) entry which is preliminary data.</text>
</comment>
<evidence type="ECO:0000313" key="1">
    <source>
        <dbReference type="EMBL" id="RBW68802.1"/>
    </source>
</evidence>
<gene>
    <name evidence="1" type="ORF">DS031_14755</name>
</gene>
<organism evidence="1 2">
    <name type="scientific">Bacillus taeanensis</name>
    <dbReference type="NCBI Taxonomy" id="273032"/>
    <lineage>
        <taxon>Bacteria</taxon>
        <taxon>Bacillati</taxon>
        <taxon>Bacillota</taxon>
        <taxon>Bacilli</taxon>
        <taxon>Bacillales</taxon>
        <taxon>Bacillaceae</taxon>
        <taxon>Bacillus</taxon>
    </lineage>
</organism>
<dbReference type="OrthoDB" id="2909168at2"/>
<sequence length="49" mass="5698">MDQSLKLGKELIINNLIAYGIYKMNDGRHLYEASLNELETAYKNIIMNH</sequence>
<keyword evidence="2" id="KW-1185">Reference proteome</keyword>
<protein>
    <submittedName>
        <fullName evidence="1">Fur-regulated basic protein FbpA</fullName>
    </submittedName>
</protein>
<reference evidence="1 2" key="1">
    <citation type="submission" date="2018-07" db="EMBL/GenBank/DDBJ databases">
        <title>Lottiidibacillus patelloidae gen. nov., sp. nov., isolated from the intestinal tract of a marine limpet and the reclassification of B. taeanensis BH030017T, B. algicola KMM 3737T and B. hwajinpoensis SW-72T as genus Lottiidibacillus.</title>
        <authorList>
            <person name="Liu R."/>
            <person name="Huang Z."/>
        </authorList>
    </citation>
    <scope>NUCLEOTIDE SEQUENCE [LARGE SCALE GENOMIC DNA]</scope>
    <source>
        <strain evidence="1 2">BH030017</strain>
    </source>
</reference>
<dbReference type="EMBL" id="QOCW01000016">
    <property type="protein sequence ID" value="RBW68802.1"/>
    <property type="molecule type" value="Genomic_DNA"/>
</dbReference>
<evidence type="ECO:0000313" key="2">
    <source>
        <dbReference type="Proteomes" id="UP000253314"/>
    </source>
</evidence>
<name>A0A366XRP2_9BACI</name>
<dbReference type="InterPro" id="IPR025072">
    <property type="entry name" value="Fur_reg_FbpA"/>
</dbReference>
<dbReference type="Pfam" id="PF13076">
    <property type="entry name" value="Fur_reg_FbpA"/>
    <property type="match status" value="1"/>
</dbReference>
<dbReference type="Proteomes" id="UP000253314">
    <property type="component" value="Unassembled WGS sequence"/>
</dbReference>
<dbReference type="AlphaFoldDB" id="A0A366XRP2"/>
<accession>A0A366XRP2</accession>
<proteinExistence type="predicted"/>
<dbReference type="RefSeq" id="WP_113806844.1">
    <property type="nucleotide sequence ID" value="NZ_QOCW01000016.1"/>
</dbReference>